<keyword evidence="4" id="KW-0689">Ribosomal protein</keyword>
<dbReference type="InterPro" id="IPR000182">
    <property type="entry name" value="GNAT_dom"/>
</dbReference>
<dbReference type="PROSITE" id="PS51186">
    <property type="entry name" value="GNAT"/>
    <property type="match status" value="1"/>
</dbReference>
<dbReference type="SUPFAM" id="SSF55729">
    <property type="entry name" value="Acyl-CoA N-acyltransferases (Nat)"/>
    <property type="match status" value="1"/>
</dbReference>
<keyword evidence="2" id="KW-0012">Acyltransferase</keyword>
<dbReference type="PANTHER" id="PTHR10908:SF0">
    <property type="entry name" value="SEROTONIN N-ACETYLTRANSFERASE"/>
    <property type="match status" value="1"/>
</dbReference>
<sequence length="167" mass="18792">MTTIRTATLKDLDAIHQIETESFPQAEAASYERLLARLQVFADHFWVMEMDDTIKDEPVIAGFINGMVTGLDKIEDQMFENASLHDNKGEWQSVFGLAVSPAFRNRGIAAQLIYHLIADSTATAKTSITLTCKEHLVKYYQKFGFRDAGISQSNHGGAVWHDMQLRL</sequence>
<dbReference type="InterPro" id="IPR051635">
    <property type="entry name" value="SNAT-like"/>
</dbReference>
<reference evidence="4 5" key="1">
    <citation type="submission" date="2016-10" db="EMBL/GenBank/DDBJ databases">
        <authorList>
            <person name="de Groot N.N."/>
        </authorList>
    </citation>
    <scope>NUCLEOTIDE SEQUENCE [LARGE SCALE GENOMIC DNA]</scope>
    <source>
        <strain evidence="4 5">Vu-144</strain>
    </source>
</reference>
<evidence type="ECO:0000313" key="4">
    <source>
        <dbReference type="EMBL" id="SEA00715.1"/>
    </source>
</evidence>
<dbReference type="Pfam" id="PF00583">
    <property type="entry name" value="Acetyltransf_1"/>
    <property type="match status" value="1"/>
</dbReference>
<dbReference type="OrthoDB" id="7356080at2"/>
<dbReference type="EMBL" id="FNQY01000006">
    <property type="protein sequence ID" value="SEA00715.1"/>
    <property type="molecule type" value="Genomic_DNA"/>
</dbReference>
<protein>
    <submittedName>
        <fullName evidence="4">Ribosomal protein S18 acetylase RimI</fullName>
    </submittedName>
</protein>
<dbReference type="Gene3D" id="3.40.630.30">
    <property type="match status" value="1"/>
</dbReference>
<dbReference type="InterPro" id="IPR016181">
    <property type="entry name" value="Acyl_CoA_acyltransferase"/>
</dbReference>
<dbReference type="GO" id="GO:0008080">
    <property type="term" value="F:N-acetyltransferase activity"/>
    <property type="evidence" value="ECO:0007669"/>
    <property type="project" value="UniProtKB-ARBA"/>
</dbReference>
<dbReference type="AlphaFoldDB" id="A0A1H3XMM6"/>
<dbReference type="Proteomes" id="UP000199041">
    <property type="component" value="Unassembled WGS sequence"/>
</dbReference>
<proteinExistence type="predicted"/>
<evidence type="ECO:0000256" key="1">
    <source>
        <dbReference type="ARBA" id="ARBA00022679"/>
    </source>
</evidence>
<dbReference type="RefSeq" id="WP_091395442.1">
    <property type="nucleotide sequence ID" value="NZ_FNQY01000006.1"/>
</dbReference>
<keyword evidence="5" id="KW-1185">Reference proteome</keyword>
<accession>A0A1H3XMM6</accession>
<evidence type="ECO:0000256" key="2">
    <source>
        <dbReference type="ARBA" id="ARBA00023315"/>
    </source>
</evidence>
<evidence type="ECO:0000313" key="5">
    <source>
        <dbReference type="Proteomes" id="UP000199041"/>
    </source>
</evidence>
<dbReference type="STRING" id="551991.SAMN05192529_1068"/>
<keyword evidence="4" id="KW-0687">Ribonucleoprotein</keyword>
<keyword evidence="1" id="KW-0808">Transferase</keyword>
<organism evidence="4 5">
    <name type="scientific">Arachidicoccus rhizosphaerae</name>
    <dbReference type="NCBI Taxonomy" id="551991"/>
    <lineage>
        <taxon>Bacteria</taxon>
        <taxon>Pseudomonadati</taxon>
        <taxon>Bacteroidota</taxon>
        <taxon>Chitinophagia</taxon>
        <taxon>Chitinophagales</taxon>
        <taxon>Chitinophagaceae</taxon>
        <taxon>Arachidicoccus</taxon>
    </lineage>
</organism>
<evidence type="ECO:0000259" key="3">
    <source>
        <dbReference type="PROSITE" id="PS51186"/>
    </source>
</evidence>
<dbReference type="GO" id="GO:0005840">
    <property type="term" value="C:ribosome"/>
    <property type="evidence" value="ECO:0007669"/>
    <property type="project" value="UniProtKB-KW"/>
</dbReference>
<dbReference type="CDD" id="cd04301">
    <property type="entry name" value="NAT_SF"/>
    <property type="match status" value="1"/>
</dbReference>
<name>A0A1H3XMM6_9BACT</name>
<feature type="domain" description="N-acetyltransferase" evidence="3">
    <location>
        <begin position="2"/>
        <end position="166"/>
    </location>
</feature>
<dbReference type="PANTHER" id="PTHR10908">
    <property type="entry name" value="SEROTONIN N-ACETYLTRANSFERASE"/>
    <property type="match status" value="1"/>
</dbReference>
<gene>
    <name evidence="4" type="ORF">SAMN05192529_1068</name>
</gene>